<keyword evidence="2" id="KW-1185">Reference proteome</keyword>
<dbReference type="Proteomes" id="UP001234297">
    <property type="component" value="Chromosome 9"/>
</dbReference>
<evidence type="ECO:0000313" key="1">
    <source>
        <dbReference type="EMBL" id="KAJ8620752.1"/>
    </source>
</evidence>
<evidence type="ECO:0000313" key="2">
    <source>
        <dbReference type="Proteomes" id="UP001234297"/>
    </source>
</evidence>
<comment type="caution">
    <text evidence="1">The sequence shown here is derived from an EMBL/GenBank/DDBJ whole genome shotgun (WGS) entry which is preliminary data.</text>
</comment>
<gene>
    <name evidence="1" type="ORF">MRB53_029281</name>
</gene>
<sequence>MRAVFTVRFPIYNKTDQPHARPLPRRVLSIRFERKRDEKANFNSQISRNSHANGRSQGRSLNGFFLEKRSRIPRNFGSFEAISLESELSKENSFFWRSFLAD</sequence>
<organism evidence="1 2">
    <name type="scientific">Persea americana</name>
    <name type="common">Avocado</name>
    <dbReference type="NCBI Taxonomy" id="3435"/>
    <lineage>
        <taxon>Eukaryota</taxon>
        <taxon>Viridiplantae</taxon>
        <taxon>Streptophyta</taxon>
        <taxon>Embryophyta</taxon>
        <taxon>Tracheophyta</taxon>
        <taxon>Spermatophyta</taxon>
        <taxon>Magnoliopsida</taxon>
        <taxon>Magnoliidae</taxon>
        <taxon>Laurales</taxon>
        <taxon>Lauraceae</taxon>
        <taxon>Persea</taxon>
    </lineage>
</organism>
<accession>A0ACC2KIA2</accession>
<dbReference type="EMBL" id="CM056817">
    <property type="protein sequence ID" value="KAJ8620752.1"/>
    <property type="molecule type" value="Genomic_DNA"/>
</dbReference>
<protein>
    <submittedName>
        <fullName evidence="1">Uncharacterized protein</fullName>
    </submittedName>
</protein>
<reference evidence="1 2" key="1">
    <citation type="journal article" date="2022" name="Hortic Res">
        <title>A haplotype resolved chromosomal level avocado genome allows analysis of novel avocado genes.</title>
        <authorList>
            <person name="Nath O."/>
            <person name="Fletcher S.J."/>
            <person name="Hayward A."/>
            <person name="Shaw L.M."/>
            <person name="Masouleh A.K."/>
            <person name="Furtado A."/>
            <person name="Henry R.J."/>
            <person name="Mitter N."/>
        </authorList>
    </citation>
    <scope>NUCLEOTIDE SEQUENCE [LARGE SCALE GENOMIC DNA]</scope>
    <source>
        <strain evidence="2">cv. Hass</strain>
    </source>
</reference>
<proteinExistence type="predicted"/>
<name>A0ACC2KIA2_PERAE</name>